<evidence type="ECO:0000313" key="3">
    <source>
        <dbReference type="Proteomes" id="UP000265750"/>
    </source>
</evidence>
<gene>
    <name evidence="2" type="ORF">D3218_19085</name>
</gene>
<comment type="caution">
    <text evidence="2">The sequence shown here is derived from an EMBL/GenBank/DDBJ whole genome shotgun (WGS) entry which is preliminary data.</text>
</comment>
<organism evidence="2 3">
    <name type="scientific">Aureimonas flava</name>
    <dbReference type="NCBI Taxonomy" id="2320271"/>
    <lineage>
        <taxon>Bacteria</taxon>
        <taxon>Pseudomonadati</taxon>
        <taxon>Pseudomonadota</taxon>
        <taxon>Alphaproteobacteria</taxon>
        <taxon>Hyphomicrobiales</taxon>
        <taxon>Aurantimonadaceae</taxon>
        <taxon>Aureimonas</taxon>
    </lineage>
</organism>
<keyword evidence="1" id="KW-0732">Signal</keyword>
<feature type="signal peptide" evidence="1">
    <location>
        <begin position="1"/>
        <end position="24"/>
    </location>
</feature>
<keyword evidence="3" id="KW-1185">Reference proteome</keyword>
<proteinExistence type="predicted"/>
<protein>
    <recommendedName>
        <fullName evidence="4">Secreted protein</fullName>
    </recommendedName>
</protein>
<name>A0A3A1WF76_9HYPH</name>
<evidence type="ECO:0000256" key="1">
    <source>
        <dbReference type="SAM" id="SignalP"/>
    </source>
</evidence>
<dbReference type="Proteomes" id="UP000265750">
    <property type="component" value="Unassembled WGS sequence"/>
</dbReference>
<accession>A0A3A1WF76</accession>
<dbReference type="AlphaFoldDB" id="A0A3A1WF76"/>
<evidence type="ECO:0000313" key="2">
    <source>
        <dbReference type="EMBL" id="RIX97167.1"/>
    </source>
</evidence>
<feature type="chain" id="PRO_5017415543" description="Secreted protein" evidence="1">
    <location>
        <begin position="25"/>
        <end position="110"/>
    </location>
</feature>
<reference evidence="3" key="1">
    <citation type="submission" date="2018-09" db="EMBL/GenBank/DDBJ databases">
        <authorList>
            <person name="Tuo L."/>
        </authorList>
    </citation>
    <scope>NUCLEOTIDE SEQUENCE [LARGE SCALE GENOMIC DNA]</scope>
    <source>
        <strain evidence="3">M2BS4Y-1</strain>
    </source>
</reference>
<evidence type="ECO:0008006" key="4">
    <source>
        <dbReference type="Google" id="ProtNLM"/>
    </source>
</evidence>
<dbReference type="EMBL" id="QYRN01000017">
    <property type="protein sequence ID" value="RIX97167.1"/>
    <property type="molecule type" value="Genomic_DNA"/>
</dbReference>
<sequence>MSACSYLPLAPFTCAILTMSPSNAAVASGSVCPNTSTRTPMILRAAVWSAGPFRFAGSNSAGSLSDAGPISLRRRPCITIAWVASGWSTLKRRFPNFFSAMVLVPCFSVG</sequence>